<evidence type="ECO:0000259" key="10">
    <source>
        <dbReference type="Pfam" id="PF02355"/>
    </source>
</evidence>
<dbReference type="GO" id="GO:0006605">
    <property type="term" value="P:protein targeting"/>
    <property type="evidence" value="ECO:0007669"/>
    <property type="project" value="UniProtKB-UniRule"/>
</dbReference>
<protein>
    <recommendedName>
        <fullName evidence="9">Protein-export membrane protein SecF</fullName>
    </recommendedName>
</protein>
<sequence>MVEFEVPKVDYTKYSNRQLAAVPLAVLAIAIAVLIGSWWLTGSPAALGIDFTGGSEMTVETGMSAAELQGTFSPEPVSVQAVQAQEDRFVVTFDVSNIGDLREQAMAADISVLGSGSTPPSFGADSTRIAVIGIAIAFLGMSILAFALFRTFVPSIAIIVSAFSDLVIPLAVLSLLGVKLSLGTVAGLLMLIGYSVDSDILLNNHILRRRGEFYESTYAAMQTGVTMTLTSIVAMAVMAIMATFFNIQIMAQIGFVLVLGLSVDLMNTYMLNLSLLRWYRFHGVNR</sequence>
<comment type="similarity">
    <text evidence="9">Belongs to the SecD/SecF family. SecF subfamily.</text>
</comment>
<evidence type="ECO:0000256" key="6">
    <source>
        <dbReference type="ARBA" id="ARBA00022989"/>
    </source>
</evidence>
<gene>
    <name evidence="9 11" type="primary">secF</name>
    <name evidence="11" type="ORF">HLRTI_001576</name>
</gene>
<feature type="transmembrane region" description="Helical" evidence="9">
    <location>
        <begin position="253"/>
        <end position="276"/>
    </location>
</feature>
<evidence type="ECO:0000313" key="11">
    <source>
        <dbReference type="EMBL" id="ERJ06371.1"/>
    </source>
</evidence>
<dbReference type="NCBIfam" id="NF041305">
    <property type="entry name" value="SecF_Halo"/>
    <property type="match status" value="1"/>
</dbReference>
<evidence type="ECO:0000256" key="5">
    <source>
        <dbReference type="ARBA" id="ARBA00022927"/>
    </source>
</evidence>
<evidence type="ECO:0000256" key="1">
    <source>
        <dbReference type="ARBA" id="ARBA00004651"/>
    </source>
</evidence>
<dbReference type="GO" id="GO:0005886">
    <property type="term" value="C:plasma membrane"/>
    <property type="evidence" value="ECO:0007669"/>
    <property type="project" value="UniProtKB-SubCell"/>
</dbReference>
<dbReference type="NCBIfam" id="NF006355">
    <property type="entry name" value="PRK08578.1-3"/>
    <property type="match status" value="1"/>
</dbReference>
<keyword evidence="5 9" id="KW-0653">Protein transport</keyword>
<feature type="transmembrane region" description="Helical" evidence="9">
    <location>
        <begin position="129"/>
        <end position="149"/>
    </location>
</feature>
<dbReference type="InterPro" id="IPR048634">
    <property type="entry name" value="SecD_SecF_C"/>
</dbReference>
<dbReference type="Pfam" id="PF07549">
    <property type="entry name" value="Sec_GG"/>
    <property type="match status" value="1"/>
</dbReference>
<dbReference type="PANTHER" id="PTHR30081">
    <property type="entry name" value="PROTEIN-EXPORT MEMBRANE PROTEIN SEC"/>
    <property type="match status" value="1"/>
</dbReference>
<dbReference type="InterPro" id="IPR024921">
    <property type="entry name" value="SecF_arc"/>
</dbReference>
<dbReference type="PATRIC" id="fig|1033806.13.peg.1363"/>
<dbReference type="PANTHER" id="PTHR30081:SF8">
    <property type="entry name" value="PROTEIN TRANSLOCASE SUBUNIT SECF"/>
    <property type="match status" value="1"/>
</dbReference>
<comment type="subunit">
    <text evidence="9">Part of the protein translocation apparatus. Forms a complex with SecD.</text>
</comment>
<dbReference type="STRING" id="1033806.HTIA_2431"/>
<feature type="domain" description="Protein export membrane protein SecD/SecF C-terminal" evidence="10">
    <location>
        <begin position="109"/>
        <end position="280"/>
    </location>
</feature>
<keyword evidence="8 9" id="KW-0472">Membrane</keyword>
<keyword evidence="3 9" id="KW-1003">Cell membrane</keyword>
<comment type="subcellular location">
    <subcellularLocation>
        <location evidence="1 9">Cell membrane</location>
        <topology evidence="1 9">Multi-pass membrane protein</topology>
    </subcellularLocation>
</comment>
<dbReference type="Proteomes" id="UP000003861">
    <property type="component" value="Unassembled WGS sequence"/>
</dbReference>
<evidence type="ECO:0000256" key="9">
    <source>
        <dbReference type="HAMAP-Rule" id="MF_01464"/>
    </source>
</evidence>
<keyword evidence="6 9" id="KW-1133">Transmembrane helix</keyword>
<dbReference type="eggNOG" id="arCOG03054">
    <property type="taxonomic scope" value="Archaea"/>
</dbReference>
<comment type="function">
    <text evidence="9">Involved in protein export.</text>
</comment>
<dbReference type="Gene3D" id="1.20.1640.10">
    <property type="entry name" value="Multidrug efflux transporter AcrB transmembrane domain"/>
    <property type="match status" value="1"/>
</dbReference>
<dbReference type="AlphaFoldDB" id="U2E337"/>
<evidence type="ECO:0000313" key="12">
    <source>
        <dbReference type="Proteomes" id="UP000003861"/>
    </source>
</evidence>
<dbReference type="Pfam" id="PF02355">
    <property type="entry name" value="SecD_SecF_C"/>
    <property type="match status" value="1"/>
</dbReference>
<evidence type="ECO:0000256" key="8">
    <source>
        <dbReference type="ARBA" id="ARBA00023136"/>
    </source>
</evidence>
<dbReference type="HAMAP" id="MF_01464_A">
    <property type="entry name" value="SecF_A"/>
    <property type="match status" value="1"/>
</dbReference>
<reference evidence="11 12" key="2">
    <citation type="journal article" date="2013" name="PLoS ONE">
        <title>INDIGO - INtegrated Data Warehouse of MIcrobial GenOmes with Examples from the Red Sea Extremophiles.</title>
        <authorList>
            <person name="Alam I."/>
            <person name="Antunes A."/>
            <person name="Kamau A.A."/>
            <person name="Ba Alawi W."/>
            <person name="Kalkatawi M."/>
            <person name="Stingl U."/>
            <person name="Bajic V.B."/>
        </authorList>
    </citation>
    <scope>NUCLEOTIDE SEQUENCE [LARGE SCALE GENOMIC DNA]</scope>
    <source>
        <strain evidence="11 12">SARL4B</strain>
    </source>
</reference>
<accession>U2E337</accession>
<dbReference type="InterPro" id="IPR053476">
    <property type="entry name" value="SecD/SecF_export"/>
</dbReference>
<evidence type="ECO:0000256" key="3">
    <source>
        <dbReference type="ARBA" id="ARBA00022475"/>
    </source>
</evidence>
<dbReference type="SUPFAM" id="SSF82866">
    <property type="entry name" value="Multidrug efflux transporter AcrB transmembrane domain"/>
    <property type="match status" value="1"/>
</dbReference>
<dbReference type="EMBL" id="AFNT02000016">
    <property type="protein sequence ID" value="ERJ06371.1"/>
    <property type="molecule type" value="Genomic_DNA"/>
</dbReference>
<dbReference type="InterPro" id="IPR022813">
    <property type="entry name" value="SecD/SecF_arch_bac"/>
</dbReference>
<feature type="transmembrane region" description="Helical" evidence="9">
    <location>
        <begin position="21"/>
        <end position="40"/>
    </location>
</feature>
<feature type="transmembrane region" description="Helical" evidence="9">
    <location>
        <begin position="223"/>
        <end position="247"/>
    </location>
</feature>
<keyword evidence="4 9" id="KW-0812">Transmembrane</keyword>
<organism evidence="11 12">
    <name type="scientific">Halorhabdus tiamatea SARL4B</name>
    <dbReference type="NCBI Taxonomy" id="1033806"/>
    <lineage>
        <taxon>Archaea</taxon>
        <taxon>Methanobacteriati</taxon>
        <taxon>Methanobacteriota</taxon>
        <taxon>Stenosarchaea group</taxon>
        <taxon>Halobacteria</taxon>
        <taxon>Halobacteriales</taxon>
        <taxon>Haloarculaceae</taxon>
        <taxon>Halorhabdus</taxon>
    </lineage>
</organism>
<dbReference type="GO" id="GO:0065002">
    <property type="term" value="P:intracellular protein transmembrane transport"/>
    <property type="evidence" value="ECO:0007669"/>
    <property type="project" value="UniProtKB-UniRule"/>
</dbReference>
<keyword evidence="2 9" id="KW-0813">Transport</keyword>
<keyword evidence="7 9" id="KW-0811">Translocation</keyword>
<reference evidence="11 12" key="1">
    <citation type="journal article" date="2011" name="J. Bacteriol.">
        <title>Genome sequence of Halorhabdus tiamatea, the first archaeon isolated from a deep-sea anoxic brine lake.</title>
        <authorList>
            <person name="Antunes A."/>
            <person name="Alam I."/>
            <person name="Bajic V.B."/>
            <person name="Stingl U."/>
        </authorList>
    </citation>
    <scope>NUCLEOTIDE SEQUENCE [LARGE SCALE GENOMIC DNA]</scope>
    <source>
        <strain evidence="11 12">SARL4B</strain>
    </source>
</reference>
<dbReference type="OrthoDB" id="85411at2157"/>
<feature type="transmembrane region" description="Helical" evidence="9">
    <location>
        <begin position="182"/>
        <end position="202"/>
    </location>
</feature>
<evidence type="ECO:0000256" key="4">
    <source>
        <dbReference type="ARBA" id="ARBA00022692"/>
    </source>
</evidence>
<dbReference type="RefSeq" id="WP_008527126.1">
    <property type="nucleotide sequence ID" value="NC_021921.1"/>
</dbReference>
<evidence type="ECO:0000256" key="7">
    <source>
        <dbReference type="ARBA" id="ARBA00023010"/>
    </source>
</evidence>
<name>U2E337_9EURY</name>
<dbReference type="InterPro" id="IPR022646">
    <property type="entry name" value="SecD/SecF_CS"/>
</dbReference>
<proteinExistence type="inferred from homology"/>
<comment type="caution">
    <text evidence="11">The sequence shown here is derived from an EMBL/GenBank/DDBJ whole genome shotgun (WGS) entry which is preliminary data.</text>
</comment>
<dbReference type="GeneID" id="23799023"/>
<feature type="transmembrane region" description="Helical" evidence="9">
    <location>
        <begin position="156"/>
        <end position="176"/>
    </location>
</feature>
<evidence type="ECO:0000256" key="2">
    <source>
        <dbReference type="ARBA" id="ARBA00022448"/>
    </source>
</evidence>